<dbReference type="Proteomes" id="UP001381693">
    <property type="component" value="Unassembled WGS sequence"/>
</dbReference>
<evidence type="ECO:0000256" key="1">
    <source>
        <dbReference type="SAM" id="MobiDB-lite"/>
    </source>
</evidence>
<dbReference type="CDD" id="cd14686">
    <property type="entry name" value="bZIP"/>
    <property type="match status" value="1"/>
</dbReference>
<evidence type="ECO:0000313" key="2">
    <source>
        <dbReference type="EMBL" id="KAK7076440.1"/>
    </source>
</evidence>
<dbReference type="EMBL" id="JAXCGZ010009670">
    <property type="protein sequence ID" value="KAK7076440.1"/>
    <property type="molecule type" value="Genomic_DNA"/>
</dbReference>
<dbReference type="AlphaFoldDB" id="A0AAN8X1W6"/>
<name>A0AAN8X1W6_HALRR</name>
<gene>
    <name evidence="2" type="ORF">SK128_001498</name>
    <name evidence="3" type="ORF">SK128_009692</name>
</gene>
<feature type="region of interest" description="Disordered" evidence="1">
    <location>
        <begin position="205"/>
        <end position="261"/>
    </location>
</feature>
<evidence type="ECO:0000313" key="4">
    <source>
        <dbReference type="Proteomes" id="UP001381693"/>
    </source>
</evidence>
<organism evidence="2 4">
    <name type="scientific">Halocaridina rubra</name>
    <name type="common">Hawaiian red shrimp</name>
    <dbReference type="NCBI Taxonomy" id="373956"/>
    <lineage>
        <taxon>Eukaryota</taxon>
        <taxon>Metazoa</taxon>
        <taxon>Ecdysozoa</taxon>
        <taxon>Arthropoda</taxon>
        <taxon>Crustacea</taxon>
        <taxon>Multicrustacea</taxon>
        <taxon>Malacostraca</taxon>
        <taxon>Eumalacostraca</taxon>
        <taxon>Eucarida</taxon>
        <taxon>Decapoda</taxon>
        <taxon>Pleocyemata</taxon>
        <taxon>Caridea</taxon>
        <taxon>Atyoidea</taxon>
        <taxon>Atyidae</taxon>
        <taxon>Halocaridina</taxon>
    </lineage>
</organism>
<comment type="caution">
    <text evidence="2">The sequence shown here is derived from an EMBL/GenBank/DDBJ whole genome shotgun (WGS) entry which is preliminary data.</text>
</comment>
<protein>
    <recommendedName>
        <fullName evidence="5">BZIP domain-containing protein</fullName>
    </recommendedName>
</protein>
<proteinExistence type="predicted"/>
<sequence>MSGLGGARKKTTKRKTQQQPTGLFNAVLPSTEMCPSGDQREGLELNIASQYIPFSDANYASGVAYPSEQLSPLDDFGSLTLGDSCIDFPSDGDLLNLDDSYLDILKSPDNRQDENSLAYDGGNLNAFSSDYSSGFRQSSEYCQGTLPTDNFSGNFSVNQSYLPYQSDDHYYPSSILQVSDNTGPSDSFGLPAGAQYHGGACGVGTSTSTLQLPPETDYSNIAPRQPSSSRKGYKHRHERAYGLSEEDQKKRNQEFNNEASQLYRARKSLRLKDLESEGKLQEAKQRKLQRQQQMLLILKQKLQEQLNQ</sequence>
<keyword evidence="4" id="KW-1185">Reference proteome</keyword>
<evidence type="ECO:0000313" key="3">
    <source>
        <dbReference type="EMBL" id="KAK7079596.1"/>
    </source>
</evidence>
<reference evidence="2 4" key="1">
    <citation type="submission" date="2023-11" db="EMBL/GenBank/DDBJ databases">
        <title>Halocaridina rubra genome assembly.</title>
        <authorList>
            <person name="Smith C."/>
        </authorList>
    </citation>
    <scope>NUCLEOTIDE SEQUENCE [LARGE SCALE GENOMIC DNA]</scope>
    <source>
        <strain evidence="2">EP-1</strain>
        <tissue evidence="2">Whole</tissue>
    </source>
</reference>
<feature type="compositionally biased region" description="Basic residues" evidence="1">
    <location>
        <begin position="7"/>
        <end position="16"/>
    </location>
</feature>
<feature type="region of interest" description="Disordered" evidence="1">
    <location>
        <begin position="1"/>
        <end position="39"/>
    </location>
</feature>
<evidence type="ECO:0008006" key="5">
    <source>
        <dbReference type="Google" id="ProtNLM"/>
    </source>
</evidence>
<dbReference type="EMBL" id="JAXCGZ010006681">
    <property type="protein sequence ID" value="KAK7079596.1"/>
    <property type="molecule type" value="Genomic_DNA"/>
</dbReference>
<accession>A0AAN8X1W6</accession>